<keyword evidence="2" id="KW-1185">Reference proteome</keyword>
<evidence type="ECO:0000313" key="1">
    <source>
        <dbReference type="EMBL" id="KAK2719516.1"/>
    </source>
</evidence>
<protein>
    <submittedName>
        <fullName evidence="1">Uncharacterized protein</fullName>
    </submittedName>
</protein>
<dbReference type="InterPro" id="IPR027124">
    <property type="entry name" value="Swc5/CFDP1/2"/>
</dbReference>
<evidence type="ECO:0000313" key="2">
    <source>
        <dbReference type="Proteomes" id="UP001187531"/>
    </source>
</evidence>
<dbReference type="InterPro" id="IPR036691">
    <property type="entry name" value="Endo/exonu/phosph_ase_sf"/>
</dbReference>
<name>A0AA88LBN3_ARTSF</name>
<gene>
    <name evidence="1" type="ORF">QYM36_005110</name>
</gene>
<organism evidence="1 2">
    <name type="scientific">Artemia franciscana</name>
    <name type="common">Brine shrimp</name>
    <name type="synonym">Artemia sanfranciscana</name>
    <dbReference type="NCBI Taxonomy" id="6661"/>
    <lineage>
        <taxon>Eukaryota</taxon>
        <taxon>Metazoa</taxon>
        <taxon>Ecdysozoa</taxon>
        <taxon>Arthropoda</taxon>
        <taxon>Crustacea</taxon>
        <taxon>Branchiopoda</taxon>
        <taxon>Anostraca</taxon>
        <taxon>Artemiidae</taxon>
        <taxon>Artemia</taxon>
    </lineage>
</organism>
<reference evidence="1" key="1">
    <citation type="submission" date="2023-07" db="EMBL/GenBank/DDBJ databases">
        <title>Chromosome-level genome assembly of Artemia franciscana.</title>
        <authorList>
            <person name="Jo E."/>
        </authorList>
    </citation>
    <scope>NUCLEOTIDE SEQUENCE</scope>
    <source>
        <tissue evidence="1">Whole body</tissue>
    </source>
</reference>
<dbReference type="SUPFAM" id="SSF56219">
    <property type="entry name" value="DNase I-like"/>
    <property type="match status" value="1"/>
</dbReference>
<accession>A0AA88LBN3</accession>
<sequence>MSQLSKTEQVIKQTIQYKIDILALSEVRWTGMGEKRIDKEHTIIYSGNDATRDQGVALLLTNVPAQAMISWTPVSSRIITARFLGSHAKLSIVACYVPTNEASTEDKQSFYNELVGVFKDKPRHEVLCLFRDLKAKIGNDYTFCPEVLGKHGIGERNGNGELLIDFALLHDLVIGGKTKLEYKEIERITLTTLARKVSTMVSHS</sequence>
<dbReference type="AlphaFoldDB" id="A0AA88LBN3"/>
<dbReference type="PANTHER" id="PTHR23227:SF85">
    <property type="entry name" value="CRANIOFACIAL DEVELOPMENT PROTEIN 2"/>
    <property type="match status" value="1"/>
</dbReference>
<comment type="caution">
    <text evidence="1">The sequence shown here is derived from an EMBL/GenBank/DDBJ whole genome shotgun (WGS) entry which is preliminary data.</text>
</comment>
<proteinExistence type="predicted"/>
<dbReference type="CDD" id="cd09076">
    <property type="entry name" value="L1-EN"/>
    <property type="match status" value="1"/>
</dbReference>
<dbReference type="EMBL" id="JAVRJZ010000008">
    <property type="protein sequence ID" value="KAK2719516.1"/>
    <property type="molecule type" value="Genomic_DNA"/>
</dbReference>
<dbReference type="Gene3D" id="3.60.10.10">
    <property type="entry name" value="Endonuclease/exonuclease/phosphatase"/>
    <property type="match status" value="1"/>
</dbReference>
<dbReference type="PANTHER" id="PTHR23227">
    <property type="entry name" value="BUCENTAUR RELATED"/>
    <property type="match status" value="1"/>
</dbReference>
<dbReference type="Proteomes" id="UP001187531">
    <property type="component" value="Unassembled WGS sequence"/>
</dbReference>